<dbReference type="Proteomes" id="UP000002668">
    <property type="component" value="Genome"/>
</dbReference>
<dbReference type="OMA" id="VWRSRED"/>
<feature type="compositionally biased region" description="Low complexity" evidence="1">
    <location>
        <begin position="65"/>
        <end position="87"/>
    </location>
</feature>
<dbReference type="STRING" id="985895.E4ZYU4"/>
<dbReference type="AlphaFoldDB" id="E4ZYU4"/>
<evidence type="ECO:0000313" key="2">
    <source>
        <dbReference type="EMBL" id="CBX96620.1"/>
    </source>
</evidence>
<reference evidence="3" key="1">
    <citation type="journal article" date="2011" name="Nat. Commun.">
        <title>Effector diversification within compartments of the Leptosphaeria maculans genome affected by Repeat-Induced Point mutations.</title>
        <authorList>
            <person name="Rouxel T."/>
            <person name="Grandaubert J."/>
            <person name="Hane J.K."/>
            <person name="Hoede C."/>
            <person name="van de Wouw A.P."/>
            <person name="Couloux A."/>
            <person name="Dominguez V."/>
            <person name="Anthouard V."/>
            <person name="Bally P."/>
            <person name="Bourras S."/>
            <person name="Cozijnsen A.J."/>
            <person name="Ciuffetti L.M."/>
            <person name="Degrave A."/>
            <person name="Dilmaghani A."/>
            <person name="Duret L."/>
            <person name="Fudal I."/>
            <person name="Goodwin S.B."/>
            <person name="Gout L."/>
            <person name="Glaser N."/>
            <person name="Linglin J."/>
            <person name="Kema G.H.J."/>
            <person name="Lapalu N."/>
            <person name="Lawrence C.B."/>
            <person name="May K."/>
            <person name="Meyer M."/>
            <person name="Ollivier B."/>
            <person name="Poulain J."/>
            <person name="Schoch C.L."/>
            <person name="Simon A."/>
            <person name="Spatafora J.W."/>
            <person name="Stachowiak A."/>
            <person name="Turgeon B.G."/>
            <person name="Tyler B.M."/>
            <person name="Vincent D."/>
            <person name="Weissenbach J."/>
            <person name="Amselem J."/>
            <person name="Quesneville H."/>
            <person name="Oliver R.P."/>
            <person name="Wincker P."/>
            <person name="Balesdent M.-H."/>
            <person name="Howlett B.J."/>
        </authorList>
    </citation>
    <scope>NUCLEOTIDE SEQUENCE [LARGE SCALE GENOMIC DNA]</scope>
    <source>
        <strain evidence="3">JN3 / isolate v23.1.3 / race Av1-4-5-6-7-8</strain>
    </source>
</reference>
<accession>E4ZYU4</accession>
<protein>
    <submittedName>
        <fullName evidence="2">Uncharacterized protein</fullName>
    </submittedName>
</protein>
<dbReference type="OrthoDB" id="2140489at2759"/>
<sequence length="310" mass="34289">MCPVTRDEPSPHYTSDYINGNCYSIENIMEVLTMAPNLLESATQPTTTASNIFPTAIPSSKQPANTTTTEISPSTITPTTSPPNTNTLVLDPSLITNDIDRLRFEAAAYTQLPKPFSPNHPSPNSSPPPSSTDLISSPYNNPGHYLSLPTLPLPSILLAKALTALHPTVPHYATAHYTSALNFPHVLAVLRDLLHSEQQARGSWQRTSFYVVVFRSKLKTGVDVEWLYKLDYESHAEACASGGLLKYWFGKADGEGFWHSRADAVQGGLGPWHKKARAAGRELYESIVFSTHRFTILDGAEEFEFEDWRE</sequence>
<feature type="region of interest" description="Disordered" evidence="1">
    <location>
        <begin position="112"/>
        <end position="138"/>
    </location>
</feature>
<feature type="region of interest" description="Disordered" evidence="1">
    <location>
        <begin position="54"/>
        <end position="90"/>
    </location>
</feature>
<feature type="compositionally biased region" description="Polar residues" evidence="1">
    <location>
        <begin position="54"/>
        <end position="64"/>
    </location>
</feature>
<feature type="compositionally biased region" description="Pro residues" evidence="1">
    <location>
        <begin position="115"/>
        <end position="130"/>
    </location>
</feature>
<dbReference type="HOGENOM" id="CLU_068116_1_0_1"/>
<dbReference type="PANTHER" id="PTHR36986:SF1">
    <property type="entry name" value="UPF0643 PROTEIN PB2B2.08"/>
    <property type="match status" value="1"/>
</dbReference>
<gene>
    <name evidence="2" type="ORF">LEMA_P108850.1</name>
</gene>
<evidence type="ECO:0000313" key="3">
    <source>
        <dbReference type="Proteomes" id="UP000002668"/>
    </source>
</evidence>
<dbReference type="GeneID" id="13290071"/>
<organism evidence="3">
    <name type="scientific">Leptosphaeria maculans (strain JN3 / isolate v23.1.3 / race Av1-4-5-6-7-8)</name>
    <name type="common">Blackleg fungus</name>
    <name type="synonym">Phoma lingam</name>
    <dbReference type="NCBI Taxonomy" id="985895"/>
    <lineage>
        <taxon>Eukaryota</taxon>
        <taxon>Fungi</taxon>
        <taxon>Dikarya</taxon>
        <taxon>Ascomycota</taxon>
        <taxon>Pezizomycotina</taxon>
        <taxon>Dothideomycetes</taxon>
        <taxon>Pleosporomycetidae</taxon>
        <taxon>Pleosporales</taxon>
        <taxon>Pleosporineae</taxon>
        <taxon>Leptosphaeriaceae</taxon>
        <taxon>Plenodomus</taxon>
        <taxon>Plenodomus lingam/Leptosphaeria maculans species complex</taxon>
    </lineage>
</organism>
<dbReference type="eggNOG" id="ENOG502S1N8">
    <property type="taxonomic scope" value="Eukaryota"/>
</dbReference>
<name>E4ZYU4_LEPMJ</name>
<dbReference type="PANTHER" id="PTHR36986">
    <property type="entry name" value="UPF0643 PROTEIN PB2B2.08"/>
    <property type="match status" value="1"/>
</dbReference>
<dbReference type="EMBL" id="FP929129">
    <property type="protein sequence ID" value="CBX96620.1"/>
    <property type="molecule type" value="Genomic_DNA"/>
</dbReference>
<proteinExistence type="predicted"/>
<dbReference type="VEuPathDB" id="FungiDB:LEMA_P108850.1"/>
<keyword evidence="3" id="KW-1185">Reference proteome</keyword>
<evidence type="ECO:0000256" key="1">
    <source>
        <dbReference type="SAM" id="MobiDB-lite"/>
    </source>
</evidence>
<dbReference type="InParanoid" id="E4ZYU4"/>